<protein>
    <submittedName>
        <fullName evidence="5">Flavin reductase (DIM6/NTAB) family NADH-FMN oxidoreductase RutF</fullName>
    </submittedName>
</protein>
<name>A0A7W8CWS1_9FIRM</name>
<sequence>MRKDFGGKPFMYPQPVLIIGTYNEDGTANAMNAAWGGICGADRIIIDLSMHKTTENILREKAFTVHMADVKHETEADYLGLVSGNKVPDKLTKAGFHTTASAHVHAPIIEELPLALECELVHQTEEGIVGKIVNVSIDESVLDENGKLDPDRLEAIAFDPMNAAYLRVGGKVGNAFSDGKKLM</sequence>
<accession>A0A7W8CWS1</accession>
<proteinExistence type="inferred from homology"/>
<dbReference type="InterPro" id="IPR002563">
    <property type="entry name" value="Flavin_Rdtase-like_dom"/>
</dbReference>
<comment type="similarity">
    <text evidence="3">Belongs to the flavoredoxin family.</text>
</comment>
<keyword evidence="2" id="KW-0285">Flavoprotein</keyword>
<evidence type="ECO:0000256" key="3">
    <source>
        <dbReference type="ARBA" id="ARBA00038054"/>
    </source>
</evidence>
<dbReference type="Proteomes" id="UP000539953">
    <property type="component" value="Unassembled WGS sequence"/>
</dbReference>
<feature type="domain" description="Flavin reductase like" evidence="4">
    <location>
        <begin position="11"/>
        <end position="151"/>
    </location>
</feature>
<comment type="caution">
    <text evidence="5">The sequence shown here is derived from an EMBL/GenBank/DDBJ whole genome shotgun (WGS) entry which is preliminary data.</text>
</comment>
<dbReference type="Gene3D" id="2.30.110.10">
    <property type="entry name" value="Electron Transport, Fmn-binding Protein, Chain A"/>
    <property type="match status" value="1"/>
</dbReference>
<dbReference type="RefSeq" id="WP_183327678.1">
    <property type="nucleotide sequence ID" value="NZ_JACHHK010000002.1"/>
</dbReference>
<dbReference type="GO" id="GO:0016646">
    <property type="term" value="F:oxidoreductase activity, acting on the CH-NH group of donors, NAD or NADP as acceptor"/>
    <property type="evidence" value="ECO:0007669"/>
    <property type="project" value="UniProtKB-ARBA"/>
</dbReference>
<keyword evidence="6" id="KW-1185">Reference proteome</keyword>
<dbReference type="InterPro" id="IPR012349">
    <property type="entry name" value="Split_barrel_FMN-bd"/>
</dbReference>
<dbReference type="Pfam" id="PF01613">
    <property type="entry name" value="Flavin_Reduct"/>
    <property type="match status" value="1"/>
</dbReference>
<gene>
    <name evidence="5" type="ORF">HNQ47_000780</name>
</gene>
<organism evidence="5 6">
    <name type="scientific">Catenisphaera adipataccumulans</name>
    <dbReference type="NCBI Taxonomy" id="700500"/>
    <lineage>
        <taxon>Bacteria</taxon>
        <taxon>Bacillati</taxon>
        <taxon>Bacillota</taxon>
        <taxon>Erysipelotrichia</taxon>
        <taxon>Erysipelotrichales</taxon>
        <taxon>Erysipelotrichaceae</taxon>
        <taxon>Catenisphaera</taxon>
    </lineage>
</organism>
<dbReference type="GO" id="GO:0010181">
    <property type="term" value="F:FMN binding"/>
    <property type="evidence" value="ECO:0007669"/>
    <property type="project" value="InterPro"/>
</dbReference>
<dbReference type="InterPro" id="IPR052174">
    <property type="entry name" value="Flavoredoxin"/>
</dbReference>
<evidence type="ECO:0000256" key="2">
    <source>
        <dbReference type="ARBA" id="ARBA00022630"/>
    </source>
</evidence>
<dbReference type="AlphaFoldDB" id="A0A7W8CWS1"/>
<dbReference type="EMBL" id="JACHHK010000002">
    <property type="protein sequence ID" value="MBB5182761.1"/>
    <property type="molecule type" value="Genomic_DNA"/>
</dbReference>
<evidence type="ECO:0000313" key="5">
    <source>
        <dbReference type="EMBL" id="MBB5182761.1"/>
    </source>
</evidence>
<dbReference type="SUPFAM" id="SSF50475">
    <property type="entry name" value="FMN-binding split barrel"/>
    <property type="match status" value="1"/>
</dbReference>
<comment type="cofactor">
    <cofactor evidence="1">
        <name>FMN</name>
        <dbReference type="ChEBI" id="CHEBI:58210"/>
    </cofactor>
</comment>
<dbReference type="PANTHER" id="PTHR43567">
    <property type="entry name" value="FLAVOREDOXIN-RELATED-RELATED"/>
    <property type="match status" value="1"/>
</dbReference>
<evidence type="ECO:0000313" key="6">
    <source>
        <dbReference type="Proteomes" id="UP000539953"/>
    </source>
</evidence>
<reference evidence="5 6" key="1">
    <citation type="submission" date="2020-08" db="EMBL/GenBank/DDBJ databases">
        <title>Genomic Encyclopedia of Type Strains, Phase IV (KMG-IV): sequencing the most valuable type-strain genomes for metagenomic binning, comparative biology and taxonomic classification.</title>
        <authorList>
            <person name="Goeker M."/>
        </authorList>
    </citation>
    <scope>NUCLEOTIDE SEQUENCE [LARGE SCALE GENOMIC DNA]</scope>
    <source>
        <strain evidence="5 6">DSM 25799</strain>
    </source>
</reference>
<evidence type="ECO:0000259" key="4">
    <source>
        <dbReference type="SMART" id="SM00903"/>
    </source>
</evidence>
<evidence type="ECO:0000256" key="1">
    <source>
        <dbReference type="ARBA" id="ARBA00001917"/>
    </source>
</evidence>
<dbReference type="SMART" id="SM00903">
    <property type="entry name" value="Flavin_Reduct"/>
    <property type="match status" value="1"/>
</dbReference>
<dbReference type="PANTHER" id="PTHR43567:SF1">
    <property type="entry name" value="FLAVOREDOXIN"/>
    <property type="match status" value="1"/>
</dbReference>